<evidence type="ECO:0000313" key="3">
    <source>
        <dbReference type="Proteomes" id="UP001430953"/>
    </source>
</evidence>
<gene>
    <name evidence="2" type="ORF">PUN28_016251</name>
</gene>
<dbReference type="AlphaFoldDB" id="A0AAW2ERL7"/>
<protein>
    <submittedName>
        <fullName evidence="2">Uncharacterized protein</fullName>
    </submittedName>
</protein>
<sequence length="113" mass="12682">MQLARARMFCSHSLSLSLSLPFMFLISSKIFPTFLSSESNHFLPLSPGLFPELPSVSLYERRVVPARGSNSANKFDRWFAYTVSGLSEGPRVQVRAYSDRGNRALILFANCFA</sequence>
<dbReference type="EMBL" id="JADYXP020000018">
    <property type="protein sequence ID" value="KAL0106389.1"/>
    <property type="molecule type" value="Genomic_DNA"/>
</dbReference>
<feature type="chain" id="PRO_5043677129" evidence="1">
    <location>
        <begin position="20"/>
        <end position="113"/>
    </location>
</feature>
<dbReference type="Proteomes" id="UP001430953">
    <property type="component" value="Unassembled WGS sequence"/>
</dbReference>
<keyword evidence="1" id="KW-0732">Signal</keyword>
<accession>A0AAW2ERL7</accession>
<comment type="caution">
    <text evidence="2">The sequence shown here is derived from an EMBL/GenBank/DDBJ whole genome shotgun (WGS) entry which is preliminary data.</text>
</comment>
<evidence type="ECO:0000256" key="1">
    <source>
        <dbReference type="SAM" id="SignalP"/>
    </source>
</evidence>
<keyword evidence="3" id="KW-1185">Reference proteome</keyword>
<proteinExistence type="predicted"/>
<evidence type="ECO:0000313" key="2">
    <source>
        <dbReference type="EMBL" id="KAL0106389.1"/>
    </source>
</evidence>
<name>A0AAW2ERL7_9HYME</name>
<organism evidence="2 3">
    <name type="scientific">Cardiocondyla obscurior</name>
    <dbReference type="NCBI Taxonomy" id="286306"/>
    <lineage>
        <taxon>Eukaryota</taxon>
        <taxon>Metazoa</taxon>
        <taxon>Ecdysozoa</taxon>
        <taxon>Arthropoda</taxon>
        <taxon>Hexapoda</taxon>
        <taxon>Insecta</taxon>
        <taxon>Pterygota</taxon>
        <taxon>Neoptera</taxon>
        <taxon>Endopterygota</taxon>
        <taxon>Hymenoptera</taxon>
        <taxon>Apocrita</taxon>
        <taxon>Aculeata</taxon>
        <taxon>Formicoidea</taxon>
        <taxon>Formicidae</taxon>
        <taxon>Myrmicinae</taxon>
        <taxon>Cardiocondyla</taxon>
    </lineage>
</organism>
<reference evidence="2 3" key="1">
    <citation type="submission" date="2023-03" db="EMBL/GenBank/DDBJ databases">
        <title>High recombination rates correlate with genetic variation in Cardiocondyla obscurior ants.</title>
        <authorList>
            <person name="Errbii M."/>
        </authorList>
    </citation>
    <scope>NUCLEOTIDE SEQUENCE [LARGE SCALE GENOMIC DNA]</scope>
    <source>
        <strain evidence="2">Alpha-2009</strain>
        <tissue evidence="2">Whole body</tissue>
    </source>
</reference>
<feature type="signal peptide" evidence="1">
    <location>
        <begin position="1"/>
        <end position="19"/>
    </location>
</feature>